<dbReference type="InterPro" id="IPR015421">
    <property type="entry name" value="PyrdxlP-dep_Trfase_major"/>
</dbReference>
<dbReference type="RefSeq" id="WP_086790017.1">
    <property type="nucleotide sequence ID" value="NZ_JAGIOO010000001.1"/>
</dbReference>
<dbReference type="EMBL" id="JAGIOO010000001">
    <property type="protein sequence ID" value="MBP2477623.1"/>
    <property type="molecule type" value="Genomic_DNA"/>
</dbReference>
<protein>
    <submittedName>
        <fullName evidence="3">dTDP-4-amino-4,6-dideoxygalactose transaminase</fullName>
    </submittedName>
</protein>
<evidence type="ECO:0000313" key="3">
    <source>
        <dbReference type="EMBL" id="MBP2477623.1"/>
    </source>
</evidence>
<evidence type="ECO:0000313" key="4">
    <source>
        <dbReference type="Proteomes" id="UP001519363"/>
    </source>
</evidence>
<comment type="cofactor">
    <cofactor evidence="1">
        <name>pyridoxal 5'-phosphate</name>
        <dbReference type="ChEBI" id="CHEBI:597326"/>
    </cofactor>
</comment>
<dbReference type="SUPFAM" id="SSF53383">
    <property type="entry name" value="PLP-dependent transferases"/>
    <property type="match status" value="1"/>
</dbReference>
<comment type="caution">
    <text evidence="3">The sequence shown here is derived from an EMBL/GenBank/DDBJ whole genome shotgun (WGS) entry which is preliminary data.</text>
</comment>
<evidence type="ECO:0000256" key="1">
    <source>
        <dbReference type="ARBA" id="ARBA00001933"/>
    </source>
</evidence>
<dbReference type="Gene3D" id="3.90.1150.10">
    <property type="entry name" value="Aspartate Aminotransferase, domain 1"/>
    <property type="match status" value="1"/>
</dbReference>
<dbReference type="PANTHER" id="PTHR30244:SF34">
    <property type="entry name" value="DTDP-4-AMINO-4,6-DIDEOXYGALACTOSE TRANSAMINASE"/>
    <property type="match status" value="1"/>
</dbReference>
<evidence type="ECO:0000256" key="2">
    <source>
        <dbReference type="RuleBase" id="RU004508"/>
    </source>
</evidence>
<dbReference type="Gene3D" id="3.40.640.10">
    <property type="entry name" value="Type I PLP-dependent aspartate aminotransferase-like (Major domain)"/>
    <property type="match status" value="1"/>
</dbReference>
<comment type="similarity">
    <text evidence="2">Belongs to the DegT/DnrJ/EryC1 family.</text>
</comment>
<reference evidence="3 4" key="1">
    <citation type="submission" date="2021-03" db="EMBL/GenBank/DDBJ databases">
        <title>Sequencing the genomes of 1000 actinobacteria strains.</title>
        <authorList>
            <person name="Klenk H.-P."/>
        </authorList>
    </citation>
    <scope>NUCLEOTIDE SEQUENCE [LARGE SCALE GENOMIC DNA]</scope>
    <source>
        <strain evidence="3 4">DSM 44580</strain>
    </source>
</reference>
<dbReference type="Pfam" id="PF01041">
    <property type="entry name" value="DegT_DnrJ_EryC1"/>
    <property type="match status" value="1"/>
</dbReference>
<dbReference type="PIRSF" id="PIRSF000390">
    <property type="entry name" value="PLP_StrS"/>
    <property type="match status" value="1"/>
</dbReference>
<accession>A0ABS5AM29</accession>
<dbReference type="InterPro" id="IPR015424">
    <property type="entry name" value="PyrdxlP-dep_Trfase"/>
</dbReference>
<dbReference type="InterPro" id="IPR000653">
    <property type="entry name" value="DegT/StrS_aminotransferase"/>
</dbReference>
<gene>
    <name evidence="3" type="ORF">JOF53_006495</name>
</gene>
<name>A0ABS5AM29_9PSEU</name>
<dbReference type="InterPro" id="IPR015422">
    <property type="entry name" value="PyrdxlP-dep_Trfase_small"/>
</dbReference>
<dbReference type="PANTHER" id="PTHR30244">
    <property type="entry name" value="TRANSAMINASE"/>
    <property type="match status" value="1"/>
</dbReference>
<keyword evidence="4" id="KW-1185">Reference proteome</keyword>
<dbReference type="Proteomes" id="UP001519363">
    <property type="component" value="Unassembled WGS sequence"/>
</dbReference>
<proteinExistence type="inferred from homology"/>
<keyword evidence="2" id="KW-0663">Pyridoxal phosphate</keyword>
<sequence>MSDLTHAGEVDLYERELAAWFRVPQAVGVSTGSAALHLALTALGIGHGDEVLVPALAPPSSIMPVIRAGARPVFVDCGPTGAGLDLADVADKITAKSRAMMLVHLWGRTGDAHGAVEIAGDHGLRVIEDATHAVGTIIDDTPAGTLGDAGCVSTRQGNLLDSGTGGFLLIHDPALAQKCRALRERGHALANADTPSAAVGYEYRLAGSLAAVARAHLTRLPEKLRNHAWRTARLTEHLHECPELALSPATGPESWNGHSALAYLKMLRPRSFSVHLDRHGITNSVGSHSLVSADQLPIFEPYVDLPCLRARVVFDTTLAISPPPVSDERLREIAATVARAACDWPPA</sequence>
<organism evidence="3 4">
    <name type="scientific">Crossiella equi</name>
    <dbReference type="NCBI Taxonomy" id="130796"/>
    <lineage>
        <taxon>Bacteria</taxon>
        <taxon>Bacillati</taxon>
        <taxon>Actinomycetota</taxon>
        <taxon>Actinomycetes</taxon>
        <taxon>Pseudonocardiales</taxon>
        <taxon>Pseudonocardiaceae</taxon>
        <taxon>Crossiella</taxon>
    </lineage>
</organism>